<evidence type="ECO:0000313" key="2">
    <source>
        <dbReference type="EMBL" id="GBM41437.1"/>
    </source>
</evidence>
<dbReference type="AlphaFoldDB" id="A0A4Y2FK91"/>
<dbReference type="OrthoDB" id="6437604at2759"/>
<accession>A0A4Y2FK91</accession>
<sequence>MDTTSRNMVQYKYGRDYLLQLRLHPLSLQKPDNLKNHDIVKEKLYLHQLNFGTGSQNTRASYPCSYPDFQMPLKDPENILRYHHSIPECSSRNCSSYIAGRKSNTGMHGKPSSKSRQLYIPDYVNSMQKLQFQNASDYEDFLHDDIYCSNVPWLKQCCSFSGETWNCRSRQSVHEASSKSSFEGSSKTKKKPLPIIDPKNGKNILDGICEVSITSQESIISEGNGGDSGNKSGGVLISEINKQPDHDECSFSEINNGTGNATQNSSDTDYSCLSQISGSSYQNPSCKDKEPKRTCEDHGNNISAIFKNGNHVLKSDFDVNLKKATEKTVDSGMPTKEMWDSDYGFYKKFASRSYEEPKISDSFASLEGITSKDVLGDCPNQKKQTTDRNKTMAVQESGLNLEDELKINIKLLREKIYSIRQEQQKMAILQSFLHFKKHQLDESYRRMDEKKIEIANWECSIASKAKRLQEKECKLEARRLSLLDKESKLDEREKKLNENQKFSETKPWQDDKTVEEGAKIESKMNDSEKTFSVHYELGDTAEVKI</sequence>
<feature type="region of interest" description="Disordered" evidence="1">
    <location>
        <begin position="493"/>
        <end position="513"/>
    </location>
</feature>
<dbReference type="Proteomes" id="UP000499080">
    <property type="component" value="Unassembled WGS sequence"/>
</dbReference>
<reference evidence="2 3" key="1">
    <citation type="journal article" date="2019" name="Sci. Rep.">
        <title>Orb-weaving spider Araneus ventricosus genome elucidates the spidroin gene catalogue.</title>
        <authorList>
            <person name="Kono N."/>
            <person name="Nakamura H."/>
            <person name="Ohtoshi R."/>
            <person name="Moran D.A.P."/>
            <person name="Shinohara A."/>
            <person name="Yoshida Y."/>
            <person name="Fujiwara M."/>
            <person name="Mori M."/>
            <person name="Tomita M."/>
            <person name="Arakawa K."/>
        </authorList>
    </citation>
    <scope>NUCLEOTIDE SEQUENCE [LARGE SCALE GENOMIC DNA]</scope>
</reference>
<dbReference type="EMBL" id="BGPR01000962">
    <property type="protein sequence ID" value="GBM41437.1"/>
    <property type="molecule type" value="Genomic_DNA"/>
</dbReference>
<keyword evidence="3" id="KW-1185">Reference proteome</keyword>
<gene>
    <name evidence="2" type="ORF">AVEN_129629_1</name>
</gene>
<name>A0A4Y2FK91_ARAVE</name>
<proteinExistence type="predicted"/>
<evidence type="ECO:0000313" key="3">
    <source>
        <dbReference type="Proteomes" id="UP000499080"/>
    </source>
</evidence>
<organism evidence="2 3">
    <name type="scientific">Araneus ventricosus</name>
    <name type="common">Orbweaver spider</name>
    <name type="synonym">Epeira ventricosa</name>
    <dbReference type="NCBI Taxonomy" id="182803"/>
    <lineage>
        <taxon>Eukaryota</taxon>
        <taxon>Metazoa</taxon>
        <taxon>Ecdysozoa</taxon>
        <taxon>Arthropoda</taxon>
        <taxon>Chelicerata</taxon>
        <taxon>Arachnida</taxon>
        <taxon>Araneae</taxon>
        <taxon>Araneomorphae</taxon>
        <taxon>Entelegynae</taxon>
        <taxon>Araneoidea</taxon>
        <taxon>Araneidae</taxon>
        <taxon>Araneus</taxon>
    </lineage>
</organism>
<feature type="region of interest" description="Disordered" evidence="1">
    <location>
        <begin position="176"/>
        <end position="198"/>
    </location>
</feature>
<protein>
    <submittedName>
        <fullName evidence="2">Uncharacterized protein</fullName>
    </submittedName>
</protein>
<comment type="caution">
    <text evidence="2">The sequence shown here is derived from an EMBL/GenBank/DDBJ whole genome shotgun (WGS) entry which is preliminary data.</text>
</comment>
<evidence type="ECO:0000256" key="1">
    <source>
        <dbReference type="SAM" id="MobiDB-lite"/>
    </source>
</evidence>